<gene>
    <name evidence="1" type="ORF">A3F84_24640</name>
</gene>
<organism evidence="1 2">
    <name type="scientific">Handelsmanbacteria sp. (strain RIFCSPLOWO2_12_FULL_64_10)</name>
    <dbReference type="NCBI Taxonomy" id="1817868"/>
    <lineage>
        <taxon>Bacteria</taxon>
        <taxon>Candidatus Handelsmaniibacteriota</taxon>
    </lineage>
</organism>
<comment type="caution">
    <text evidence="1">The sequence shown here is derived from an EMBL/GenBank/DDBJ whole genome shotgun (WGS) entry which is preliminary data.</text>
</comment>
<protein>
    <submittedName>
        <fullName evidence="1">Uncharacterized protein</fullName>
    </submittedName>
</protein>
<name>A0A1F6C2G9_HANXR</name>
<accession>A0A1F6C2G9</accession>
<evidence type="ECO:0000313" key="1">
    <source>
        <dbReference type="EMBL" id="OGG43351.1"/>
    </source>
</evidence>
<dbReference type="AlphaFoldDB" id="A0A1F6C2G9"/>
<dbReference type="EMBL" id="MFKF01000438">
    <property type="protein sequence ID" value="OGG43351.1"/>
    <property type="molecule type" value="Genomic_DNA"/>
</dbReference>
<evidence type="ECO:0000313" key="2">
    <source>
        <dbReference type="Proteomes" id="UP000178606"/>
    </source>
</evidence>
<dbReference type="Proteomes" id="UP000178606">
    <property type="component" value="Unassembled WGS sequence"/>
</dbReference>
<proteinExistence type="predicted"/>
<sequence length="89" mass="10229">MRLADLTKILNTSTETLYALFNFFRIESPKKGGRFVKTGYVNKDLEETKRLLSMVRGGGKRAERARERLLRKGIRYYSATEAAKTLGIR</sequence>
<reference evidence="1 2" key="1">
    <citation type="journal article" date="2016" name="Nat. Commun.">
        <title>Thousands of microbial genomes shed light on interconnected biogeochemical processes in an aquifer system.</title>
        <authorList>
            <person name="Anantharaman K."/>
            <person name="Brown C.T."/>
            <person name="Hug L.A."/>
            <person name="Sharon I."/>
            <person name="Castelle C.J."/>
            <person name="Probst A.J."/>
            <person name="Thomas B.C."/>
            <person name="Singh A."/>
            <person name="Wilkins M.J."/>
            <person name="Karaoz U."/>
            <person name="Brodie E.L."/>
            <person name="Williams K.H."/>
            <person name="Hubbard S.S."/>
            <person name="Banfield J.F."/>
        </authorList>
    </citation>
    <scope>NUCLEOTIDE SEQUENCE [LARGE SCALE GENOMIC DNA]</scope>
    <source>
        <strain evidence="2">RIFCSPLOWO2_12_FULL_64_10</strain>
    </source>
</reference>